<dbReference type="EMBL" id="LBWK01000001">
    <property type="protein sequence ID" value="KKR06451.1"/>
    <property type="molecule type" value="Genomic_DNA"/>
</dbReference>
<accession>A0A0G0N0S8</accession>
<comment type="caution">
    <text evidence="3">The sequence shown here is derived from an EMBL/GenBank/DDBJ whole genome shotgun (WGS) entry which is preliminary data.</text>
</comment>
<evidence type="ECO:0008006" key="5">
    <source>
        <dbReference type="Google" id="ProtNLM"/>
    </source>
</evidence>
<sequence>MNKLAKVVTKVGATVSTLGSALYFAAATVMAASSASGFVDGIVTSGNGNDLIGFIKNALNLAIALAALIAVGVLVYSGVQYIVASGDDGKIEKATKGITYAIVGLVLCFVSVLVVNFVLSQLLKV</sequence>
<keyword evidence="1" id="KW-1133">Transmembrane helix</keyword>
<feature type="chain" id="PRO_5002533613" description="DUF4134 domain-containing protein" evidence="2">
    <location>
        <begin position="32"/>
        <end position="125"/>
    </location>
</feature>
<gene>
    <name evidence="3" type="ORF">UT34_C0001G0492</name>
</gene>
<evidence type="ECO:0000256" key="1">
    <source>
        <dbReference type="SAM" id="Phobius"/>
    </source>
</evidence>
<proteinExistence type="predicted"/>
<dbReference type="Pfam" id="PF18895">
    <property type="entry name" value="T4SS_pilin"/>
    <property type="match status" value="1"/>
</dbReference>
<protein>
    <recommendedName>
        <fullName evidence="5">DUF4134 domain-containing protein</fullName>
    </recommendedName>
</protein>
<evidence type="ECO:0000256" key="2">
    <source>
        <dbReference type="SAM" id="SignalP"/>
    </source>
</evidence>
<feature type="transmembrane region" description="Helical" evidence="1">
    <location>
        <begin position="55"/>
        <end position="76"/>
    </location>
</feature>
<keyword evidence="1" id="KW-0472">Membrane</keyword>
<dbReference type="InterPro" id="IPR043993">
    <property type="entry name" value="T4SS_pilin"/>
</dbReference>
<evidence type="ECO:0000313" key="4">
    <source>
        <dbReference type="Proteomes" id="UP000034799"/>
    </source>
</evidence>
<feature type="transmembrane region" description="Helical" evidence="1">
    <location>
        <begin position="97"/>
        <end position="119"/>
    </location>
</feature>
<feature type="signal peptide" evidence="2">
    <location>
        <begin position="1"/>
        <end position="31"/>
    </location>
</feature>
<organism evidence="3 4">
    <name type="scientific">candidate division WS6 bacterium GW2011_GWF2_39_15</name>
    <dbReference type="NCBI Taxonomy" id="1619100"/>
    <lineage>
        <taxon>Bacteria</taxon>
        <taxon>Candidatus Dojkabacteria</taxon>
    </lineage>
</organism>
<name>A0A0G0N0S8_9BACT</name>
<reference evidence="3 4" key="1">
    <citation type="journal article" date="2015" name="Nature">
        <title>rRNA introns, odd ribosomes, and small enigmatic genomes across a large radiation of phyla.</title>
        <authorList>
            <person name="Brown C.T."/>
            <person name="Hug L.A."/>
            <person name="Thomas B.C."/>
            <person name="Sharon I."/>
            <person name="Castelle C.J."/>
            <person name="Singh A."/>
            <person name="Wilkins M.J."/>
            <person name="Williams K.H."/>
            <person name="Banfield J.F."/>
        </authorList>
    </citation>
    <scope>NUCLEOTIDE SEQUENCE [LARGE SCALE GENOMIC DNA]</scope>
</reference>
<dbReference type="Proteomes" id="UP000034799">
    <property type="component" value="Unassembled WGS sequence"/>
</dbReference>
<dbReference type="AlphaFoldDB" id="A0A0G0N0S8"/>
<keyword evidence="2" id="KW-0732">Signal</keyword>
<evidence type="ECO:0000313" key="3">
    <source>
        <dbReference type="EMBL" id="KKR06451.1"/>
    </source>
</evidence>
<keyword evidence="1" id="KW-0812">Transmembrane</keyword>
<dbReference type="STRING" id="1619100.UT34_C0001G0492"/>